<organism evidence="1 2">
    <name type="scientific">Motilimonas cestriensis</name>
    <dbReference type="NCBI Taxonomy" id="2742685"/>
    <lineage>
        <taxon>Bacteria</taxon>
        <taxon>Pseudomonadati</taxon>
        <taxon>Pseudomonadota</taxon>
        <taxon>Gammaproteobacteria</taxon>
        <taxon>Alteromonadales</taxon>
        <taxon>Alteromonadales genera incertae sedis</taxon>
        <taxon>Motilimonas</taxon>
    </lineage>
</organism>
<sequence>MDYVTQFVEAVRFLEKFDSEQRELRLDYDQFKAGIKRNMADFELNTFLDENLQLYVQSFLENSLVDPVNHCHSFSQQFFEHWSKSPLGSLAPLAITIGNIEFDGKEVYKVSKSSVKKTMNGGFQPGRELDLHVWLTFNNMVVLDLTLIPTLTHKGLAKAADFADKCYVIWKDNSESRLKYIPILQDNQFMYKVDRVAYQL</sequence>
<gene>
    <name evidence="1" type="ORF">K6Y31_21650</name>
</gene>
<dbReference type="Proteomes" id="UP001201273">
    <property type="component" value="Unassembled WGS sequence"/>
</dbReference>
<proteinExistence type="predicted"/>
<keyword evidence="2" id="KW-1185">Reference proteome</keyword>
<evidence type="ECO:0000313" key="1">
    <source>
        <dbReference type="EMBL" id="MCE2597379.1"/>
    </source>
</evidence>
<reference evidence="1 2" key="1">
    <citation type="journal article" date="2022" name="Environ. Microbiol. Rep.">
        <title>Eco-phylogenetic analyses reveal divergent evolution of vitamin B12 metabolism in the marine bacterial family 'Psychromonadaceae'.</title>
        <authorList>
            <person name="Jin X."/>
            <person name="Yang Y."/>
            <person name="Cao H."/>
            <person name="Gao B."/>
            <person name="Zhao Z."/>
        </authorList>
    </citation>
    <scope>NUCLEOTIDE SEQUENCE [LARGE SCALE GENOMIC DNA]</scope>
    <source>
        <strain evidence="1 2">MKS20</strain>
    </source>
</reference>
<evidence type="ECO:0000313" key="2">
    <source>
        <dbReference type="Proteomes" id="UP001201273"/>
    </source>
</evidence>
<protein>
    <submittedName>
        <fullName evidence="1">Uncharacterized protein</fullName>
    </submittedName>
</protein>
<accession>A0ABS8WIB3</accession>
<dbReference type="RefSeq" id="WP_233055117.1">
    <property type="nucleotide sequence ID" value="NZ_JAIMJA010000047.1"/>
</dbReference>
<comment type="caution">
    <text evidence="1">The sequence shown here is derived from an EMBL/GenBank/DDBJ whole genome shotgun (WGS) entry which is preliminary data.</text>
</comment>
<name>A0ABS8WIB3_9GAMM</name>
<dbReference type="EMBL" id="JAIMJA010000047">
    <property type="protein sequence ID" value="MCE2597379.1"/>
    <property type="molecule type" value="Genomic_DNA"/>
</dbReference>